<dbReference type="EMBL" id="BIFT01000001">
    <property type="protein sequence ID" value="GCE28799.1"/>
    <property type="molecule type" value="Genomic_DNA"/>
</dbReference>
<dbReference type="OrthoDB" id="142455at2"/>
<dbReference type="RefSeq" id="WP_126628974.1">
    <property type="nucleotide sequence ID" value="NZ_BIFT01000001.1"/>
</dbReference>
<dbReference type="Proteomes" id="UP000287171">
    <property type="component" value="Unassembled WGS sequence"/>
</dbReference>
<organism evidence="1 2">
    <name type="scientific">Dictyobacter alpinus</name>
    <dbReference type="NCBI Taxonomy" id="2014873"/>
    <lineage>
        <taxon>Bacteria</taxon>
        <taxon>Bacillati</taxon>
        <taxon>Chloroflexota</taxon>
        <taxon>Ktedonobacteria</taxon>
        <taxon>Ktedonobacterales</taxon>
        <taxon>Dictyobacteraceae</taxon>
        <taxon>Dictyobacter</taxon>
    </lineage>
</organism>
<reference evidence="2" key="1">
    <citation type="submission" date="2018-12" db="EMBL/GenBank/DDBJ databases">
        <title>Tengunoibacter tsumagoiensis gen. nov., sp. nov., Dictyobacter kobayashii sp. nov., D. alpinus sp. nov., and D. joshuensis sp. nov. and description of Dictyobacteraceae fam. nov. within the order Ktedonobacterales isolated from Tengu-no-mugimeshi.</title>
        <authorList>
            <person name="Wang C.M."/>
            <person name="Zheng Y."/>
            <person name="Sakai Y."/>
            <person name="Toyoda A."/>
            <person name="Minakuchi Y."/>
            <person name="Abe K."/>
            <person name="Yokota A."/>
            <person name="Yabe S."/>
        </authorList>
    </citation>
    <scope>NUCLEOTIDE SEQUENCE [LARGE SCALE GENOMIC DNA]</scope>
    <source>
        <strain evidence="2">Uno16</strain>
    </source>
</reference>
<protein>
    <recommendedName>
        <fullName evidence="3">Portal protein</fullName>
    </recommendedName>
</protein>
<name>A0A402BBT7_9CHLR</name>
<dbReference type="AlphaFoldDB" id="A0A402BBT7"/>
<evidence type="ECO:0000313" key="1">
    <source>
        <dbReference type="EMBL" id="GCE28799.1"/>
    </source>
</evidence>
<comment type="caution">
    <text evidence="1">The sequence shown here is derived from an EMBL/GenBank/DDBJ whole genome shotgun (WGS) entry which is preliminary data.</text>
</comment>
<proteinExistence type="predicted"/>
<gene>
    <name evidence="1" type="ORF">KDA_42830</name>
</gene>
<keyword evidence="2" id="KW-1185">Reference proteome</keyword>
<evidence type="ECO:0000313" key="2">
    <source>
        <dbReference type="Proteomes" id="UP000287171"/>
    </source>
</evidence>
<sequence>MGRQRGGPRRRGGGLVREDVVLDGGAPEATGVEEDYYWRRLGGELALKDLGPATYLELHQQCYEAWNVNPIAAAIIEMTTSFVLGKGVTIEAGHKRVQRLLQTFWNEPSNRMDERIYDLCQELALYGEIFVRFFVNPYDGAVRVRLIDPSLIDVIETDPEDVETPRRFHRRSIGHDAEATLIQATPAGGLASGDGEWLSAGSEVVQFAINKVSNAKRGRSDLATLLPWLRRYKDWLTDRVRINKYKGAFLWDVQLTGADKKTIERKRIEYSYPPEPGSVILHNEAEKWNAVQPAINANDAREDGRAIKLMIAVGAGLPEHYLSDSSQGNRATAAEMGLPALLRFQRRQKILKHIVRTILDRVILEAQRAGQLGRTVDTRYDILFPEIDCSDHQVLASAMESLVSALGSARQQGWVSDETAMRLLFQLVGAEVDVHAEREKIAQQEVRHATR</sequence>
<evidence type="ECO:0008006" key="3">
    <source>
        <dbReference type="Google" id="ProtNLM"/>
    </source>
</evidence>
<accession>A0A402BBT7</accession>